<evidence type="ECO:0000259" key="3">
    <source>
        <dbReference type="Pfam" id="PF19335"/>
    </source>
</evidence>
<dbReference type="GO" id="GO:0046914">
    <property type="term" value="F:transition metal ion binding"/>
    <property type="evidence" value="ECO:0007669"/>
    <property type="project" value="TreeGrafter"/>
</dbReference>
<proteinExistence type="inferred from homology"/>
<dbReference type="Gene3D" id="6.10.140.730">
    <property type="match status" value="1"/>
</dbReference>
<dbReference type="InterPro" id="IPR045800">
    <property type="entry name" value="HMBD"/>
</dbReference>
<dbReference type="AlphaFoldDB" id="E4T374"/>
<dbReference type="InterPro" id="IPR058790">
    <property type="entry name" value="BSH_CusB"/>
</dbReference>
<dbReference type="Gene3D" id="2.40.30.170">
    <property type="match status" value="1"/>
</dbReference>
<dbReference type="KEGG" id="ppn:Palpr_1019"/>
<feature type="domain" description="CzcB-like C-terminal circularly permuted SH3-like" evidence="7">
    <location>
        <begin position="346"/>
        <end position="407"/>
    </location>
</feature>
<gene>
    <name evidence="8" type="ordered locus">Palpr_1019</name>
</gene>
<dbReference type="PANTHER" id="PTHR30097">
    <property type="entry name" value="CATION EFFLUX SYSTEM PROTEIN CUSB"/>
    <property type="match status" value="1"/>
</dbReference>
<dbReference type="STRING" id="694427.Palpr_1019"/>
<dbReference type="GO" id="GO:0022857">
    <property type="term" value="F:transmembrane transporter activity"/>
    <property type="evidence" value="ECO:0007669"/>
    <property type="project" value="InterPro"/>
</dbReference>
<dbReference type="InterPro" id="IPR058792">
    <property type="entry name" value="Beta-barrel_RND_2"/>
</dbReference>
<dbReference type="GO" id="GO:0060003">
    <property type="term" value="P:copper ion export"/>
    <property type="evidence" value="ECO:0007669"/>
    <property type="project" value="TreeGrafter"/>
</dbReference>
<feature type="domain" description="CusB-like three alpha-helical bundle" evidence="4">
    <location>
        <begin position="173"/>
        <end position="223"/>
    </location>
</feature>
<name>E4T374_PALPW</name>
<dbReference type="Pfam" id="PF25919">
    <property type="entry name" value="BSH_CusB"/>
    <property type="match status" value="1"/>
</dbReference>
<evidence type="ECO:0000259" key="4">
    <source>
        <dbReference type="Pfam" id="PF25869"/>
    </source>
</evidence>
<dbReference type="Pfam" id="PF25869">
    <property type="entry name" value="3HB_CusB"/>
    <property type="match status" value="1"/>
</dbReference>
<dbReference type="InterPro" id="IPR051909">
    <property type="entry name" value="MFP_Cation_Efflux"/>
</dbReference>
<keyword evidence="2" id="KW-0813">Transport</keyword>
<feature type="domain" description="CusB-like beta-barrel" evidence="6">
    <location>
        <begin position="260"/>
        <end position="333"/>
    </location>
</feature>
<evidence type="ECO:0000259" key="6">
    <source>
        <dbReference type="Pfam" id="PF25954"/>
    </source>
</evidence>
<dbReference type="OrthoDB" id="9806939at2"/>
<organism evidence="8 9">
    <name type="scientific">Paludibacter propionicigenes (strain DSM 17365 / JCM 13257 / WB4)</name>
    <dbReference type="NCBI Taxonomy" id="694427"/>
    <lineage>
        <taxon>Bacteria</taxon>
        <taxon>Pseudomonadati</taxon>
        <taxon>Bacteroidota</taxon>
        <taxon>Bacteroidia</taxon>
        <taxon>Bacteroidales</taxon>
        <taxon>Paludibacteraceae</taxon>
        <taxon>Paludibacter</taxon>
    </lineage>
</organism>
<evidence type="ECO:0000259" key="7">
    <source>
        <dbReference type="Pfam" id="PF25975"/>
    </source>
</evidence>
<dbReference type="RefSeq" id="WP_013444537.1">
    <property type="nucleotide sequence ID" value="NC_014734.1"/>
</dbReference>
<evidence type="ECO:0000313" key="8">
    <source>
        <dbReference type="EMBL" id="ADQ79168.1"/>
    </source>
</evidence>
<dbReference type="Pfam" id="PF25975">
    <property type="entry name" value="CzcB_C"/>
    <property type="match status" value="1"/>
</dbReference>
<dbReference type="Pfam" id="PF19335">
    <property type="entry name" value="HMBD"/>
    <property type="match status" value="1"/>
</dbReference>
<evidence type="ECO:0000256" key="1">
    <source>
        <dbReference type="ARBA" id="ARBA00009477"/>
    </source>
</evidence>
<dbReference type="Pfam" id="PF25954">
    <property type="entry name" value="Beta-barrel_RND_2"/>
    <property type="match status" value="1"/>
</dbReference>
<dbReference type="EMBL" id="CP002345">
    <property type="protein sequence ID" value="ADQ79168.1"/>
    <property type="molecule type" value="Genomic_DNA"/>
</dbReference>
<dbReference type="GO" id="GO:0016020">
    <property type="term" value="C:membrane"/>
    <property type="evidence" value="ECO:0007669"/>
    <property type="project" value="InterPro"/>
</dbReference>
<dbReference type="GO" id="GO:0015679">
    <property type="term" value="P:plasma membrane copper ion transport"/>
    <property type="evidence" value="ECO:0007669"/>
    <property type="project" value="TreeGrafter"/>
</dbReference>
<dbReference type="InterPro" id="IPR058649">
    <property type="entry name" value="CzcB_C"/>
</dbReference>
<reference evidence="8 9" key="2">
    <citation type="journal article" date="2011" name="Stand. Genomic Sci.">
        <title>Complete genome sequence of Paludibacter propionicigenes type strain (WB4).</title>
        <authorList>
            <person name="Gronow S."/>
            <person name="Munk C."/>
            <person name="Lapidus A."/>
            <person name="Nolan M."/>
            <person name="Lucas S."/>
            <person name="Hammon N."/>
            <person name="Deshpande S."/>
            <person name="Cheng J.F."/>
            <person name="Tapia R."/>
            <person name="Han C."/>
            <person name="Goodwin L."/>
            <person name="Pitluck S."/>
            <person name="Liolios K."/>
            <person name="Ivanova N."/>
            <person name="Mavromatis K."/>
            <person name="Mikhailova N."/>
            <person name="Pati A."/>
            <person name="Chen A."/>
            <person name="Palaniappan K."/>
            <person name="Land M."/>
            <person name="Hauser L."/>
            <person name="Chang Y.J."/>
            <person name="Jeffries C.D."/>
            <person name="Brambilla E."/>
            <person name="Rohde M."/>
            <person name="Goker M."/>
            <person name="Detter J.C."/>
            <person name="Woyke T."/>
            <person name="Bristow J."/>
            <person name="Eisen J.A."/>
            <person name="Markowitz V."/>
            <person name="Hugenholtz P."/>
            <person name="Kyrpides N.C."/>
            <person name="Klenk H.P."/>
        </authorList>
    </citation>
    <scope>NUCLEOTIDE SEQUENCE [LARGE SCALE GENOMIC DNA]</scope>
    <source>
        <strain evidence="9">DSM 17365 / JCM 13257 / WB4</strain>
    </source>
</reference>
<keyword evidence="9" id="KW-1185">Reference proteome</keyword>
<dbReference type="HOGENOM" id="CLU_018816_13_1_10"/>
<feature type="domain" description="Heavy metal binding" evidence="3">
    <location>
        <begin position="59"/>
        <end position="85"/>
    </location>
</feature>
<dbReference type="eggNOG" id="COG0845">
    <property type="taxonomic scope" value="Bacteria"/>
</dbReference>
<dbReference type="FunFam" id="2.40.30.170:FF:000010">
    <property type="entry name" value="Efflux RND transporter periplasmic adaptor subunit"/>
    <property type="match status" value="1"/>
</dbReference>
<dbReference type="PANTHER" id="PTHR30097:SF15">
    <property type="entry name" value="CATION EFFLUX SYSTEM PROTEIN CUSB"/>
    <property type="match status" value="1"/>
</dbReference>
<dbReference type="NCBIfam" id="TIGR01730">
    <property type="entry name" value="RND_mfp"/>
    <property type="match status" value="1"/>
</dbReference>
<dbReference type="Proteomes" id="UP000008718">
    <property type="component" value="Chromosome"/>
</dbReference>
<comment type="similarity">
    <text evidence="1">Belongs to the membrane fusion protein (MFP) (TC 8.A.1) family.</text>
</comment>
<evidence type="ECO:0000256" key="2">
    <source>
        <dbReference type="ARBA" id="ARBA00022448"/>
    </source>
</evidence>
<accession>E4T374</accession>
<dbReference type="InterPro" id="IPR006143">
    <property type="entry name" value="RND_pump_MFP"/>
</dbReference>
<dbReference type="SUPFAM" id="SSF111369">
    <property type="entry name" value="HlyD-like secretion proteins"/>
    <property type="match status" value="1"/>
</dbReference>
<feature type="domain" description="CusB-like barrel-sandwich hybrid" evidence="5">
    <location>
        <begin position="142"/>
        <end position="256"/>
    </location>
</feature>
<reference key="1">
    <citation type="submission" date="2010-11" db="EMBL/GenBank/DDBJ databases">
        <title>The complete genome of Paludibacter propionicigenes DSM 17365.</title>
        <authorList>
            <consortium name="US DOE Joint Genome Institute (JGI-PGF)"/>
            <person name="Lucas S."/>
            <person name="Copeland A."/>
            <person name="Lapidus A."/>
            <person name="Bruce D."/>
            <person name="Goodwin L."/>
            <person name="Pitluck S."/>
            <person name="Kyrpides N."/>
            <person name="Mavromatis K."/>
            <person name="Ivanova N."/>
            <person name="Munk A.C."/>
            <person name="Brettin T."/>
            <person name="Detter J.C."/>
            <person name="Han C."/>
            <person name="Tapia R."/>
            <person name="Land M."/>
            <person name="Hauser L."/>
            <person name="Markowitz V."/>
            <person name="Cheng J.-F."/>
            <person name="Hugenholtz P."/>
            <person name="Woyke T."/>
            <person name="Wu D."/>
            <person name="Gronow S."/>
            <person name="Wellnitz S."/>
            <person name="Brambilla E."/>
            <person name="Klenk H.-P."/>
            <person name="Eisen J.A."/>
        </authorList>
    </citation>
    <scope>NUCLEOTIDE SEQUENCE</scope>
    <source>
        <strain>WB4</strain>
    </source>
</reference>
<evidence type="ECO:0000259" key="5">
    <source>
        <dbReference type="Pfam" id="PF25919"/>
    </source>
</evidence>
<evidence type="ECO:0000313" key="9">
    <source>
        <dbReference type="Proteomes" id="UP000008718"/>
    </source>
</evidence>
<sequence>MNKIFKTNSGSPLGARGSWLKGLLLVLAGLFLGWLFFHSPKAVTDEHNHSANETKKQLWTCSMHPQIRLDHPGKCPICAMDLIPVVESKGAKADSNAVHFSKEAAELANVATSVVSRQQPSKDVRLYGKVQADERLLQNQVAHIGGRIEKLFVNFTGEPVRKGQLLAMIYSPDLITAQQELIEAAKSKQTQPEIYHAAMEKLMQWMLTEKQIAQIERSGKVKTNFEVYSNTSGIVTARRVNTGDHVSEGSVLYDIANLSQVWVLFDAYESDLPFLKVGNTISFTLQALPGTNFSAKIQFIDPVIDPVNRVAKVRVEVSNVGGKLKPEMFATGVVKANLTEFKDKLVIPRSAVLWTGKRSIVYVKQPNTKDVNFKMREIELGPMLGNSYVVLAGLTVGEEIVTDGTFSVDAAAQLAGKPSMMNR</sequence>
<protein>
    <submittedName>
        <fullName evidence="8">Efflux transporter, RND family, MFP subunit</fullName>
    </submittedName>
</protein>
<dbReference type="GO" id="GO:0030288">
    <property type="term" value="C:outer membrane-bounded periplasmic space"/>
    <property type="evidence" value="ECO:0007669"/>
    <property type="project" value="TreeGrafter"/>
</dbReference>
<dbReference type="InterPro" id="IPR058791">
    <property type="entry name" value="3HB_CusB"/>
</dbReference>
<dbReference type="Gene3D" id="2.40.420.20">
    <property type="match status" value="1"/>
</dbReference>